<dbReference type="EMBL" id="JARBJD010000100">
    <property type="protein sequence ID" value="KAK2952718.1"/>
    <property type="molecule type" value="Genomic_DNA"/>
</dbReference>
<evidence type="ECO:0000256" key="1">
    <source>
        <dbReference type="SAM" id="Phobius"/>
    </source>
</evidence>
<keyword evidence="3" id="KW-1185">Reference proteome</keyword>
<keyword evidence="1" id="KW-0812">Transmembrane</keyword>
<evidence type="ECO:0000313" key="2">
    <source>
        <dbReference type="EMBL" id="KAK2952718.1"/>
    </source>
</evidence>
<keyword evidence="1" id="KW-0472">Membrane</keyword>
<accession>A0ABQ9XJW4</accession>
<dbReference type="Proteomes" id="UP001281761">
    <property type="component" value="Unassembled WGS sequence"/>
</dbReference>
<gene>
    <name evidence="2" type="ORF">BLNAU_12367</name>
</gene>
<evidence type="ECO:0000313" key="3">
    <source>
        <dbReference type="Proteomes" id="UP001281761"/>
    </source>
</evidence>
<feature type="transmembrane region" description="Helical" evidence="1">
    <location>
        <begin position="216"/>
        <end position="236"/>
    </location>
</feature>
<sequence>MCESAASVPSPFAQQRLFHPVPSFTHPNADICGDDGQREDTRRESCTNQLLAERAVQKIGSRHTSSCQVHPSLFVRPTLLRKQRGRHQHSNARFMTPREGVIASSSTGPISAFVRPFPSAFLSVCMNGEQTSRRMEHSHHVRIEVGQQASDVGSGCQNEQLTRIDLFRHDLQYRRSVDRACSEFSVQRMDPHSPLEERRRECRRCLLWRPFAMRLMIRRIAVALTHFSAFLFVLGLSQSSLVVFFFLLDIYVISISFFNSLS</sequence>
<protein>
    <recommendedName>
        <fullName evidence="4">Transmembrane protein</fullName>
    </recommendedName>
</protein>
<organism evidence="2 3">
    <name type="scientific">Blattamonas nauphoetae</name>
    <dbReference type="NCBI Taxonomy" id="2049346"/>
    <lineage>
        <taxon>Eukaryota</taxon>
        <taxon>Metamonada</taxon>
        <taxon>Preaxostyla</taxon>
        <taxon>Oxymonadida</taxon>
        <taxon>Blattamonas</taxon>
    </lineage>
</organism>
<proteinExistence type="predicted"/>
<evidence type="ECO:0008006" key="4">
    <source>
        <dbReference type="Google" id="ProtNLM"/>
    </source>
</evidence>
<reference evidence="2 3" key="1">
    <citation type="journal article" date="2022" name="bioRxiv">
        <title>Genomics of Preaxostyla Flagellates Illuminates Evolutionary Transitions and the Path Towards Mitochondrial Loss.</title>
        <authorList>
            <person name="Novak L.V.F."/>
            <person name="Treitli S.C."/>
            <person name="Pyrih J."/>
            <person name="Halakuc P."/>
            <person name="Pipaliya S.V."/>
            <person name="Vacek V."/>
            <person name="Brzon O."/>
            <person name="Soukal P."/>
            <person name="Eme L."/>
            <person name="Dacks J.B."/>
            <person name="Karnkowska A."/>
            <person name="Elias M."/>
            <person name="Hampl V."/>
        </authorList>
    </citation>
    <scope>NUCLEOTIDE SEQUENCE [LARGE SCALE GENOMIC DNA]</scope>
    <source>
        <strain evidence="2">NAU3</strain>
        <tissue evidence="2">Gut</tissue>
    </source>
</reference>
<name>A0ABQ9XJW4_9EUKA</name>
<keyword evidence="1" id="KW-1133">Transmembrane helix</keyword>
<feature type="transmembrane region" description="Helical" evidence="1">
    <location>
        <begin position="242"/>
        <end position="261"/>
    </location>
</feature>
<comment type="caution">
    <text evidence="2">The sequence shown here is derived from an EMBL/GenBank/DDBJ whole genome shotgun (WGS) entry which is preliminary data.</text>
</comment>